<dbReference type="VEuPathDB" id="FungiDB:M_BR32_EuGene_00023831"/>
<dbReference type="AlphaFoldDB" id="A0A4P7NKL1"/>
<proteinExistence type="predicted"/>
<reference evidence="1 2" key="1">
    <citation type="journal article" date="2019" name="Mol. Biol. Evol.">
        <title>Blast fungal genomes show frequent chromosomal changes, gene gains and losses, and effector gene turnover.</title>
        <authorList>
            <person name="Gomez Luciano L.B."/>
            <person name="Jason Tsai I."/>
            <person name="Chuma I."/>
            <person name="Tosa Y."/>
            <person name="Chen Y.H."/>
            <person name="Li J.Y."/>
            <person name="Li M.Y."/>
            <person name="Jade Lu M.Y."/>
            <person name="Nakayashiki H."/>
            <person name="Li W.H."/>
        </authorList>
    </citation>
    <scope>NUCLEOTIDE SEQUENCE [LARGE SCALE GENOMIC DNA]</scope>
    <source>
        <strain evidence="1">MZ5-1-6</strain>
    </source>
</reference>
<protein>
    <submittedName>
        <fullName evidence="1">Uncharacterized protein</fullName>
    </submittedName>
</protein>
<dbReference type="Proteomes" id="UP000294847">
    <property type="component" value="Chromosome 5"/>
</dbReference>
<evidence type="ECO:0000313" key="2">
    <source>
        <dbReference type="Proteomes" id="UP000294847"/>
    </source>
</evidence>
<organism evidence="1 2">
    <name type="scientific">Pyricularia oryzae</name>
    <name type="common">Rice blast fungus</name>
    <name type="synonym">Magnaporthe oryzae</name>
    <dbReference type="NCBI Taxonomy" id="318829"/>
    <lineage>
        <taxon>Eukaryota</taxon>
        <taxon>Fungi</taxon>
        <taxon>Dikarya</taxon>
        <taxon>Ascomycota</taxon>
        <taxon>Pezizomycotina</taxon>
        <taxon>Sordariomycetes</taxon>
        <taxon>Sordariomycetidae</taxon>
        <taxon>Magnaporthales</taxon>
        <taxon>Pyriculariaceae</taxon>
        <taxon>Pyricularia</taxon>
    </lineage>
</organism>
<dbReference type="EMBL" id="CP034208">
    <property type="protein sequence ID" value="QBZ62657.1"/>
    <property type="molecule type" value="Genomic_DNA"/>
</dbReference>
<name>A0A4P7NKL1_PYROR</name>
<gene>
    <name evidence="1" type="ORF">PoMZ_11540</name>
</gene>
<accession>A0A4P7NKL1</accession>
<sequence length="61" mass="6800">MSRHPAAKRTTASRLLGSTRTVSVFSHNGLVRLCHFSTQRAAFNRKKPVFACQKPNFAPSQ</sequence>
<evidence type="ECO:0000313" key="1">
    <source>
        <dbReference type="EMBL" id="QBZ62657.1"/>
    </source>
</evidence>